<reference evidence="3" key="1">
    <citation type="journal article" date="2012" name="Sci. Rep.">
        <title>Genomes of surface isolates of Alteromonas macleodii: the life of a widespread marine opportunistic copiotroph.</title>
        <authorList>
            <person name="Lopez-Perez M."/>
            <person name="Gonzaga A."/>
            <person name="Martin-Cuadrado A.B."/>
            <person name="Onyshchenko O."/>
            <person name="Ghavidel A."/>
            <person name="Ghai R."/>
            <person name="Rodriguez-Valera F."/>
        </authorList>
    </citation>
    <scope>NUCLEOTIDE SEQUENCE [LARGE SCALE GENOMIC DNA]</scope>
    <source>
        <strain evidence="3">English Channel 673</strain>
    </source>
</reference>
<evidence type="ECO:0000313" key="2">
    <source>
        <dbReference type="EMBL" id="AFT74455.1"/>
    </source>
</evidence>
<dbReference type="Proteomes" id="UP000006296">
    <property type="component" value="Chromosome"/>
</dbReference>
<proteinExistence type="predicted"/>
<name>A0AB32ZXZ1_ALTME</name>
<protein>
    <recommendedName>
        <fullName evidence="1">DUF6950 domain-containing protein</fullName>
    </recommendedName>
</protein>
<sequence>MRDKDWPEKLVTYLQKNLDTPFEWGTFDCCLFAANAVHAMTGKDFAEPFRGKYTTEKGAAKALIKYGHGDIKSTLNAIFGPLKPRLNAGRGDLVLVETDTGDALGVVASGKIWVATLNGLATMPLNRALGCWSVPCHQ</sequence>
<dbReference type="Pfam" id="PF22262">
    <property type="entry name" value="DUF6950"/>
    <property type="match status" value="1"/>
</dbReference>
<gene>
    <name evidence="2" type="ordered locus">AMEC673_08805</name>
</gene>
<dbReference type="InterPro" id="IPR053802">
    <property type="entry name" value="DUF6950"/>
</dbReference>
<dbReference type="KEGG" id="amg:AMEC673_08805"/>
<dbReference type="RefSeq" id="WP_014976430.1">
    <property type="nucleotide sequence ID" value="NC_018678.1"/>
</dbReference>
<evidence type="ECO:0000259" key="1">
    <source>
        <dbReference type="Pfam" id="PF22262"/>
    </source>
</evidence>
<organism evidence="2 3">
    <name type="scientific">Alteromonas macleodii (strain English Channel 673)</name>
    <dbReference type="NCBI Taxonomy" id="1004788"/>
    <lineage>
        <taxon>Bacteria</taxon>
        <taxon>Pseudomonadati</taxon>
        <taxon>Pseudomonadota</taxon>
        <taxon>Gammaproteobacteria</taxon>
        <taxon>Alteromonadales</taxon>
        <taxon>Alteromonadaceae</taxon>
        <taxon>Alteromonas/Salinimonas group</taxon>
        <taxon>Alteromonas</taxon>
    </lineage>
</organism>
<evidence type="ECO:0000313" key="3">
    <source>
        <dbReference type="Proteomes" id="UP000006296"/>
    </source>
</evidence>
<feature type="domain" description="DUF6950" evidence="1">
    <location>
        <begin position="1"/>
        <end position="134"/>
    </location>
</feature>
<dbReference type="AlphaFoldDB" id="A0AB32ZXZ1"/>
<dbReference type="EMBL" id="CP003844">
    <property type="protein sequence ID" value="AFT74455.1"/>
    <property type="molecule type" value="Genomic_DNA"/>
</dbReference>
<accession>A0AB32ZXZ1</accession>